<sequence>MECVEESFLSASVQGSVNVEEHPTAKVMSGKPQAPSTLVHLRWHGKGAFGSQASRINPGQKEPGKIAKEYDGDQKIHQCTHVGERAPEEVKREWDAYR</sequence>
<comment type="caution">
    <text evidence="1">The sequence shown here is derived from an EMBL/GenBank/DDBJ whole genome shotgun (WGS) entry which is preliminary data.</text>
</comment>
<dbReference type="Proteomes" id="UP000322234">
    <property type="component" value="Unassembled WGS sequence"/>
</dbReference>
<evidence type="ECO:0000313" key="1">
    <source>
        <dbReference type="EMBL" id="MXQ98931.1"/>
    </source>
</evidence>
<dbReference type="AlphaFoldDB" id="A0A6B0SAE7"/>
<proteinExistence type="predicted"/>
<dbReference type="EMBL" id="VBQZ03000317">
    <property type="protein sequence ID" value="MXQ98931.1"/>
    <property type="molecule type" value="Genomic_DNA"/>
</dbReference>
<gene>
    <name evidence="1" type="ORF">E5288_WYG021237</name>
</gene>
<keyword evidence="2" id="KW-1185">Reference proteome</keyword>
<reference evidence="1" key="1">
    <citation type="submission" date="2019-10" db="EMBL/GenBank/DDBJ databases">
        <title>The sequence and de novo assembly of the wild yak genome.</title>
        <authorList>
            <person name="Liu Y."/>
        </authorList>
    </citation>
    <scope>NUCLEOTIDE SEQUENCE [LARGE SCALE GENOMIC DNA]</scope>
    <source>
        <strain evidence="1">WY2019</strain>
    </source>
</reference>
<protein>
    <submittedName>
        <fullName evidence="1">Uncharacterized protein</fullName>
    </submittedName>
</protein>
<evidence type="ECO:0000313" key="2">
    <source>
        <dbReference type="Proteomes" id="UP000322234"/>
    </source>
</evidence>
<organism evidence="1 2">
    <name type="scientific">Bos mutus</name>
    <name type="common">wild yak</name>
    <dbReference type="NCBI Taxonomy" id="72004"/>
    <lineage>
        <taxon>Eukaryota</taxon>
        <taxon>Metazoa</taxon>
        <taxon>Chordata</taxon>
        <taxon>Craniata</taxon>
        <taxon>Vertebrata</taxon>
        <taxon>Euteleostomi</taxon>
        <taxon>Mammalia</taxon>
        <taxon>Eutheria</taxon>
        <taxon>Laurasiatheria</taxon>
        <taxon>Artiodactyla</taxon>
        <taxon>Ruminantia</taxon>
        <taxon>Pecora</taxon>
        <taxon>Bovidae</taxon>
        <taxon>Bovinae</taxon>
        <taxon>Bos</taxon>
    </lineage>
</organism>
<name>A0A6B0SAE7_9CETA</name>
<accession>A0A6B0SAE7</accession>